<reference evidence="3" key="1">
    <citation type="submission" date="2023-03" db="EMBL/GenBank/DDBJ databases">
        <title>Massive genome expansion in bonnet fungi (Mycena s.s.) driven by repeated elements and novel gene families across ecological guilds.</title>
        <authorList>
            <consortium name="Lawrence Berkeley National Laboratory"/>
            <person name="Harder C.B."/>
            <person name="Miyauchi S."/>
            <person name="Viragh M."/>
            <person name="Kuo A."/>
            <person name="Thoen E."/>
            <person name="Andreopoulos B."/>
            <person name="Lu D."/>
            <person name="Skrede I."/>
            <person name="Drula E."/>
            <person name="Henrissat B."/>
            <person name="Morin E."/>
            <person name="Kohler A."/>
            <person name="Barry K."/>
            <person name="LaButti K."/>
            <person name="Morin E."/>
            <person name="Salamov A."/>
            <person name="Lipzen A."/>
            <person name="Mereny Z."/>
            <person name="Hegedus B."/>
            <person name="Baldrian P."/>
            <person name="Stursova M."/>
            <person name="Weitz H."/>
            <person name="Taylor A."/>
            <person name="Grigoriev I.V."/>
            <person name="Nagy L.G."/>
            <person name="Martin F."/>
            <person name="Kauserud H."/>
        </authorList>
    </citation>
    <scope>NUCLEOTIDE SEQUENCE</scope>
    <source>
        <strain evidence="3">CBHHK002</strain>
    </source>
</reference>
<evidence type="ECO:0000256" key="1">
    <source>
        <dbReference type="SAM" id="MobiDB-lite"/>
    </source>
</evidence>
<protein>
    <submittedName>
        <fullName evidence="3">Alpha/Beta hydrolase protein</fullName>
    </submittedName>
</protein>
<dbReference type="SUPFAM" id="SSF53474">
    <property type="entry name" value="alpha/beta-Hydrolases"/>
    <property type="match status" value="1"/>
</dbReference>
<dbReference type="Proteomes" id="UP001218218">
    <property type="component" value="Unassembled WGS sequence"/>
</dbReference>
<dbReference type="InterPro" id="IPR013094">
    <property type="entry name" value="AB_hydrolase_3"/>
</dbReference>
<feature type="region of interest" description="Disordered" evidence="1">
    <location>
        <begin position="1"/>
        <end position="21"/>
    </location>
</feature>
<sequence length="344" mass="37573">MSQYAHLSQVDPELPQLPGNADPLPADYIPMLKQMMSNVTVDRTGLPADSTYTVQNRTIAVEDGEIAIRTITPTPLAGEDPEYPVLVFFHGGGFVAGDIELDDVNLKILSVELRLATVNVDYRLAPEFPFPAGINDCYTALKWTVENCKAIHGSLSKGFIVGGISAGGNLTAAVTHRSLKDPFFEKHKITGNLLQIPALVHPAACPPEYASELLSWAQNAEAPILGKAQMDLFYGNSRTFLDPIQHYIRIDCLNGPPAHPDISPLLANHTGLPPAYIQICGLDPLRDEGLLYERLLREQGVPTRLDIYPGVPHGFHGSAPTMTAAKKWKVDMRAGLKWILAQKL</sequence>
<evidence type="ECO:0000313" key="4">
    <source>
        <dbReference type="Proteomes" id="UP001218218"/>
    </source>
</evidence>
<dbReference type="PANTHER" id="PTHR23025">
    <property type="entry name" value="TRIACYLGLYCEROL LIPASE"/>
    <property type="match status" value="1"/>
</dbReference>
<comment type="caution">
    <text evidence="3">The sequence shown here is derived from an EMBL/GenBank/DDBJ whole genome shotgun (WGS) entry which is preliminary data.</text>
</comment>
<dbReference type="GO" id="GO:0004771">
    <property type="term" value="F:sterol ester esterase activity"/>
    <property type="evidence" value="ECO:0007669"/>
    <property type="project" value="TreeGrafter"/>
</dbReference>
<proteinExistence type="predicted"/>
<accession>A0AAD6ZHX8</accession>
<organism evidence="3 4">
    <name type="scientific">Mycena albidolilacea</name>
    <dbReference type="NCBI Taxonomy" id="1033008"/>
    <lineage>
        <taxon>Eukaryota</taxon>
        <taxon>Fungi</taxon>
        <taxon>Dikarya</taxon>
        <taxon>Basidiomycota</taxon>
        <taxon>Agaricomycotina</taxon>
        <taxon>Agaricomycetes</taxon>
        <taxon>Agaricomycetidae</taxon>
        <taxon>Agaricales</taxon>
        <taxon>Marasmiineae</taxon>
        <taxon>Mycenaceae</taxon>
        <taxon>Mycena</taxon>
    </lineage>
</organism>
<dbReference type="Pfam" id="PF07859">
    <property type="entry name" value="Abhydrolase_3"/>
    <property type="match status" value="1"/>
</dbReference>
<dbReference type="GO" id="GO:0004806">
    <property type="term" value="F:triacylglycerol lipase activity"/>
    <property type="evidence" value="ECO:0007669"/>
    <property type="project" value="TreeGrafter"/>
</dbReference>
<evidence type="ECO:0000313" key="3">
    <source>
        <dbReference type="EMBL" id="KAJ7323232.1"/>
    </source>
</evidence>
<keyword evidence="4" id="KW-1185">Reference proteome</keyword>
<dbReference type="Gene3D" id="3.40.50.1820">
    <property type="entry name" value="alpha/beta hydrolase"/>
    <property type="match status" value="1"/>
</dbReference>
<dbReference type="PANTHER" id="PTHR23025:SF3">
    <property type="entry name" value="HORMONE-SENSITIVE LIPASE"/>
    <property type="match status" value="1"/>
</dbReference>
<dbReference type="GO" id="GO:0005829">
    <property type="term" value="C:cytosol"/>
    <property type="evidence" value="ECO:0007669"/>
    <property type="project" value="TreeGrafter"/>
</dbReference>
<dbReference type="GO" id="GO:0019433">
    <property type="term" value="P:triglyceride catabolic process"/>
    <property type="evidence" value="ECO:0007669"/>
    <property type="project" value="TreeGrafter"/>
</dbReference>
<evidence type="ECO:0000259" key="2">
    <source>
        <dbReference type="Pfam" id="PF07859"/>
    </source>
</evidence>
<gene>
    <name evidence="3" type="ORF">DFH08DRAFT_349797</name>
</gene>
<feature type="domain" description="Alpha/beta hydrolase fold-3" evidence="2">
    <location>
        <begin position="86"/>
        <end position="316"/>
    </location>
</feature>
<dbReference type="EMBL" id="JARIHO010000047">
    <property type="protein sequence ID" value="KAJ7323232.1"/>
    <property type="molecule type" value="Genomic_DNA"/>
</dbReference>
<dbReference type="InterPro" id="IPR029058">
    <property type="entry name" value="AB_hydrolase_fold"/>
</dbReference>
<name>A0AAD6ZHX8_9AGAR</name>
<dbReference type="AlphaFoldDB" id="A0AAD6ZHX8"/>
<keyword evidence="3" id="KW-0378">Hydrolase</keyword>